<accession>K2KV32</accession>
<dbReference type="InterPro" id="IPR050228">
    <property type="entry name" value="Carboxylesterase_BioH"/>
</dbReference>
<organism evidence="7 8">
    <name type="scientific">Idiomarina xiamenensis 10-D-4</name>
    <dbReference type="NCBI Taxonomy" id="740709"/>
    <lineage>
        <taxon>Bacteria</taxon>
        <taxon>Pseudomonadati</taxon>
        <taxon>Pseudomonadota</taxon>
        <taxon>Gammaproteobacteria</taxon>
        <taxon>Alteromonadales</taxon>
        <taxon>Idiomarinaceae</taxon>
        <taxon>Idiomarina</taxon>
    </lineage>
</organism>
<comment type="similarity">
    <text evidence="5">Belongs to the AB hydrolase superfamily. Carboxylesterase BioH family.</text>
</comment>
<evidence type="ECO:0000256" key="2">
    <source>
        <dbReference type="ARBA" id="ARBA00022490"/>
    </source>
</evidence>
<feature type="binding site" evidence="5">
    <location>
        <begin position="82"/>
        <end position="83"/>
    </location>
    <ligand>
        <name>substrate</name>
    </ligand>
</feature>
<dbReference type="UniPathway" id="UPA00078"/>
<evidence type="ECO:0000256" key="1">
    <source>
        <dbReference type="ARBA" id="ARBA00022487"/>
    </source>
</evidence>
<keyword evidence="3 5" id="KW-0093">Biotin biosynthesis</keyword>
<dbReference type="GO" id="GO:0005737">
    <property type="term" value="C:cytoplasm"/>
    <property type="evidence" value="ECO:0007669"/>
    <property type="project" value="UniProtKB-SubCell"/>
</dbReference>
<dbReference type="PANTHER" id="PTHR43194">
    <property type="entry name" value="HYDROLASE ALPHA/BETA FOLD FAMILY"/>
    <property type="match status" value="1"/>
</dbReference>
<dbReference type="PANTHER" id="PTHR43194:SF5">
    <property type="entry name" value="PIMELOYL-[ACYL-CARRIER PROTEIN] METHYL ESTER ESTERASE"/>
    <property type="match status" value="1"/>
</dbReference>
<dbReference type="Pfam" id="PF00561">
    <property type="entry name" value="Abhydrolase_1"/>
    <property type="match status" value="1"/>
</dbReference>
<keyword evidence="1 5" id="KW-0719">Serine esterase</keyword>
<comment type="subcellular location">
    <subcellularLocation>
        <location evidence="5">Cytoplasm</location>
    </subcellularLocation>
</comment>
<dbReference type="InterPro" id="IPR029058">
    <property type="entry name" value="AB_hydrolase_fold"/>
</dbReference>
<dbReference type="SUPFAM" id="SSF53474">
    <property type="entry name" value="alpha/beta-Hydrolases"/>
    <property type="match status" value="1"/>
</dbReference>
<dbReference type="PRINTS" id="PR00111">
    <property type="entry name" value="ABHYDROLASE"/>
</dbReference>
<feature type="binding site" evidence="5">
    <location>
        <begin position="143"/>
        <end position="147"/>
    </location>
    <ligand>
        <name>substrate</name>
    </ligand>
</feature>
<comment type="function">
    <text evidence="5">The physiological role of BioH is to remove the methyl group introduced by BioC when the pimeloyl moiety is complete. It allows to synthesize pimeloyl-ACP via the fatty acid synthetic pathway through the hydrolysis of the ester bonds of pimeloyl-ACP esters.</text>
</comment>
<evidence type="ECO:0000256" key="4">
    <source>
        <dbReference type="ARBA" id="ARBA00022801"/>
    </source>
</evidence>
<dbReference type="Proteomes" id="UP000014115">
    <property type="component" value="Unassembled WGS sequence"/>
</dbReference>
<dbReference type="GO" id="GO:0009102">
    <property type="term" value="P:biotin biosynthetic process"/>
    <property type="evidence" value="ECO:0007669"/>
    <property type="project" value="UniProtKB-UniRule"/>
</dbReference>
<dbReference type="HAMAP" id="MF_01260">
    <property type="entry name" value="Carboxylester"/>
    <property type="match status" value="1"/>
</dbReference>
<comment type="subunit">
    <text evidence="5">Monomer.</text>
</comment>
<feature type="domain" description="AB hydrolase-1" evidence="6">
    <location>
        <begin position="14"/>
        <end position="239"/>
    </location>
</feature>
<dbReference type="OrthoDB" id="9780744at2"/>
<keyword evidence="2 5" id="KW-0963">Cytoplasm</keyword>
<dbReference type="eggNOG" id="COG0596">
    <property type="taxonomic scope" value="Bacteria"/>
</dbReference>
<dbReference type="STRING" id="740709.A10D4_10421"/>
<dbReference type="InterPro" id="IPR010076">
    <property type="entry name" value="BioH"/>
</dbReference>
<evidence type="ECO:0000256" key="3">
    <source>
        <dbReference type="ARBA" id="ARBA00022756"/>
    </source>
</evidence>
<comment type="catalytic activity">
    <reaction evidence="5">
        <text>6-carboxyhexanoyl-[ACP] methyl ester + H2O = 6-carboxyhexanoyl-[ACP] + methanol + H(+)</text>
        <dbReference type="Rhea" id="RHEA:42700"/>
        <dbReference type="Rhea" id="RHEA-COMP:9955"/>
        <dbReference type="Rhea" id="RHEA-COMP:10186"/>
        <dbReference type="ChEBI" id="CHEBI:15377"/>
        <dbReference type="ChEBI" id="CHEBI:15378"/>
        <dbReference type="ChEBI" id="CHEBI:17790"/>
        <dbReference type="ChEBI" id="CHEBI:78846"/>
        <dbReference type="ChEBI" id="CHEBI:82735"/>
        <dbReference type="EC" id="3.1.1.85"/>
    </reaction>
</comment>
<dbReference type="AlphaFoldDB" id="K2KV32"/>
<evidence type="ECO:0000256" key="5">
    <source>
        <dbReference type="HAMAP-Rule" id="MF_01260"/>
    </source>
</evidence>
<protein>
    <recommendedName>
        <fullName evidence="5">Pimeloyl-[acyl-carrier protein] methyl ester esterase</fullName>
        <ecNumber evidence="5">3.1.1.85</ecNumber>
    </recommendedName>
    <alternativeName>
        <fullName evidence="5">Biotin synthesis protein BioH</fullName>
    </alternativeName>
    <alternativeName>
        <fullName evidence="5">Carboxylesterase BioH</fullName>
    </alternativeName>
</protein>
<evidence type="ECO:0000259" key="6">
    <source>
        <dbReference type="Pfam" id="PF00561"/>
    </source>
</evidence>
<comment type="pathway">
    <text evidence="5">Cofactor biosynthesis; biotin biosynthesis.</text>
</comment>
<keyword evidence="8" id="KW-1185">Reference proteome</keyword>
<dbReference type="EMBL" id="AMRG01000013">
    <property type="protein sequence ID" value="EKE81485.1"/>
    <property type="molecule type" value="Genomic_DNA"/>
</dbReference>
<dbReference type="GO" id="GO:0090499">
    <property type="term" value="F:pimelyl-[acyl-carrier protein] methyl ester esterase activity"/>
    <property type="evidence" value="ECO:0007669"/>
    <property type="project" value="UniProtKB-EC"/>
</dbReference>
<dbReference type="RefSeq" id="WP_008489406.1">
    <property type="nucleotide sequence ID" value="NZ_AMRG01000013.1"/>
</dbReference>
<dbReference type="NCBIfam" id="TIGR01738">
    <property type="entry name" value="bioH"/>
    <property type="match status" value="1"/>
</dbReference>
<feature type="active site" evidence="5">
    <location>
        <position position="207"/>
    </location>
</feature>
<reference evidence="7 8" key="1">
    <citation type="journal article" date="2012" name="J. Bacteriol.">
        <title>Genome Sequence of Idiomarina xiamenensis Type Strain 10-D-4.</title>
        <authorList>
            <person name="Lai Q."/>
            <person name="Wang L."/>
            <person name="Wang W."/>
            <person name="Shao Z."/>
        </authorList>
    </citation>
    <scope>NUCLEOTIDE SEQUENCE [LARGE SCALE GENOMIC DNA]</scope>
    <source>
        <strain evidence="7 8">10-D-4</strain>
    </source>
</reference>
<evidence type="ECO:0000313" key="7">
    <source>
        <dbReference type="EMBL" id="EKE81485.1"/>
    </source>
</evidence>
<keyword evidence="4 5" id="KW-0378">Hydrolase</keyword>
<dbReference type="InterPro" id="IPR000073">
    <property type="entry name" value="AB_hydrolase_1"/>
</dbReference>
<gene>
    <name evidence="5" type="primary">bioH</name>
    <name evidence="7" type="ORF">A10D4_10421</name>
</gene>
<feature type="active site" description="Nucleophile" evidence="5">
    <location>
        <position position="82"/>
    </location>
</feature>
<sequence>MSIWSQSLGTGSDLVVLHGWGLNSHVWQPVQQQLAQQHRLHLIDLPGYGESAWPQGLPVSLDNCVDILLAHLPDRFHVLGWSLGGLMATRMALVAPQRVQSLVTVASSPKFQASAEWPGMDSQILANFAEQLNGQYRKTIERFLAIQAMGSPTARAQVKQMKSWVLSKPEPNIEALKGGLALLAQVDLREQLAQIQQPFLRMYGKLDSLVPVAVADAVADYAPMSQQWIAQGCAHAPFVSATEAFLQRLQQFYHT</sequence>
<proteinExistence type="inferred from homology"/>
<feature type="active site" evidence="5">
    <location>
        <position position="235"/>
    </location>
</feature>
<dbReference type="PATRIC" id="fig|740709.3.peg.2107"/>
<feature type="binding site" evidence="5">
    <location>
        <position position="235"/>
    </location>
    <ligand>
        <name>substrate</name>
    </ligand>
</feature>
<feature type="binding site" evidence="5">
    <location>
        <position position="20"/>
    </location>
    <ligand>
        <name>substrate</name>
    </ligand>
</feature>
<comment type="caution">
    <text evidence="7">The sequence shown here is derived from an EMBL/GenBank/DDBJ whole genome shotgun (WGS) entry which is preliminary data.</text>
</comment>
<dbReference type="EC" id="3.1.1.85" evidence="5"/>
<dbReference type="Gene3D" id="3.40.50.1820">
    <property type="entry name" value="alpha/beta hydrolase"/>
    <property type="match status" value="1"/>
</dbReference>
<name>K2KV32_9GAMM</name>
<evidence type="ECO:0000313" key="8">
    <source>
        <dbReference type="Proteomes" id="UP000014115"/>
    </source>
</evidence>